<dbReference type="RefSeq" id="WP_152196572.1">
    <property type="nucleotide sequence ID" value="NZ_VUKD01000006.1"/>
</dbReference>
<feature type="transmembrane region" description="Helical" evidence="1">
    <location>
        <begin position="34"/>
        <end position="52"/>
    </location>
</feature>
<accession>A0A6N7ER96</accession>
<evidence type="ECO:0000313" key="3">
    <source>
        <dbReference type="Proteomes" id="UP000437709"/>
    </source>
</evidence>
<gene>
    <name evidence="2" type="ORF">GB881_11700</name>
</gene>
<keyword evidence="1" id="KW-0812">Transmembrane</keyword>
<sequence length="100" mass="11286">MSLIFGALDLLLLLYLLVLIVRLVFDWVQVFARSWRPTGVLLVVANGVYALTDPPLRFLRRFIPPLRLGQVSLDLGFLVLFIGVSLARSLVRYLAFLTLA</sequence>
<feature type="transmembrane region" description="Helical" evidence="1">
    <location>
        <begin position="7"/>
        <end position="28"/>
    </location>
</feature>
<proteinExistence type="predicted"/>
<keyword evidence="1" id="KW-1133">Transmembrane helix</keyword>
<feature type="transmembrane region" description="Helical" evidence="1">
    <location>
        <begin position="73"/>
        <end position="95"/>
    </location>
</feature>
<organism evidence="2 3">
    <name type="scientific">Georgenia subflava</name>
    <dbReference type="NCBI Taxonomy" id="1622177"/>
    <lineage>
        <taxon>Bacteria</taxon>
        <taxon>Bacillati</taxon>
        <taxon>Actinomycetota</taxon>
        <taxon>Actinomycetes</taxon>
        <taxon>Micrococcales</taxon>
        <taxon>Bogoriellaceae</taxon>
        <taxon>Georgenia</taxon>
    </lineage>
</organism>
<protein>
    <submittedName>
        <fullName evidence="2">YggT family protein</fullName>
    </submittedName>
</protein>
<dbReference type="AlphaFoldDB" id="A0A6N7ER96"/>
<reference evidence="2 3" key="1">
    <citation type="submission" date="2019-10" db="EMBL/GenBank/DDBJ databases">
        <title>Georgenia wutianyii sp. nov. and Georgenia yuyongxinii sp. nov. isolated from plateau pika (Ochotona curzoniae) in the Qinghai-Tibet plateau of China.</title>
        <authorList>
            <person name="Tian Z."/>
        </authorList>
    </citation>
    <scope>NUCLEOTIDE SEQUENCE [LARGE SCALE GENOMIC DNA]</scope>
    <source>
        <strain evidence="2 3">JCM 19765</strain>
    </source>
</reference>
<comment type="caution">
    <text evidence="2">The sequence shown here is derived from an EMBL/GenBank/DDBJ whole genome shotgun (WGS) entry which is preliminary data.</text>
</comment>
<evidence type="ECO:0000313" key="2">
    <source>
        <dbReference type="EMBL" id="MPV37694.1"/>
    </source>
</evidence>
<name>A0A6N7ER96_9MICO</name>
<dbReference type="GO" id="GO:0016020">
    <property type="term" value="C:membrane"/>
    <property type="evidence" value="ECO:0007669"/>
    <property type="project" value="InterPro"/>
</dbReference>
<keyword evidence="3" id="KW-1185">Reference proteome</keyword>
<dbReference type="Proteomes" id="UP000437709">
    <property type="component" value="Unassembled WGS sequence"/>
</dbReference>
<dbReference type="EMBL" id="WHPC01000046">
    <property type="protein sequence ID" value="MPV37694.1"/>
    <property type="molecule type" value="Genomic_DNA"/>
</dbReference>
<dbReference type="OrthoDB" id="3216131at2"/>
<evidence type="ECO:0000256" key="1">
    <source>
        <dbReference type="SAM" id="Phobius"/>
    </source>
</evidence>
<keyword evidence="1" id="KW-0472">Membrane</keyword>
<dbReference type="Pfam" id="PF02325">
    <property type="entry name" value="CCB3_YggT"/>
    <property type="match status" value="1"/>
</dbReference>
<dbReference type="InterPro" id="IPR003425">
    <property type="entry name" value="CCB3/YggT"/>
</dbReference>